<dbReference type="Pfam" id="PF00496">
    <property type="entry name" value="SBP_bac_5"/>
    <property type="match status" value="1"/>
</dbReference>
<evidence type="ECO:0000256" key="3">
    <source>
        <dbReference type="SAM" id="SignalP"/>
    </source>
</evidence>
<comment type="subcellular location">
    <subcellularLocation>
        <location evidence="1">Periplasm</location>
    </subcellularLocation>
</comment>
<name>A0ABV6CI20_9RHOB</name>
<keyword evidence="3" id="KW-0732">Signal</keyword>
<evidence type="ECO:0000259" key="4">
    <source>
        <dbReference type="Pfam" id="PF00496"/>
    </source>
</evidence>
<dbReference type="Gene3D" id="3.40.190.10">
    <property type="entry name" value="Periplasmic binding protein-like II"/>
    <property type="match status" value="1"/>
</dbReference>
<dbReference type="InterPro" id="IPR039424">
    <property type="entry name" value="SBP_5"/>
</dbReference>
<reference evidence="5 6" key="1">
    <citation type="submission" date="2024-09" db="EMBL/GenBank/DDBJ databases">
        <authorList>
            <person name="Sun Q."/>
            <person name="Mori K."/>
        </authorList>
    </citation>
    <scope>NUCLEOTIDE SEQUENCE [LARGE SCALE GENOMIC DNA]</scope>
    <source>
        <strain evidence="5 6">CCM 7904</strain>
    </source>
</reference>
<dbReference type="Gene3D" id="3.90.76.10">
    <property type="entry name" value="Dipeptide-binding Protein, Domain 1"/>
    <property type="match status" value="1"/>
</dbReference>
<dbReference type="PANTHER" id="PTHR30290">
    <property type="entry name" value="PERIPLASMIC BINDING COMPONENT OF ABC TRANSPORTER"/>
    <property type="match status" value="1"/>
</dbReference>
<accession>A0ABV6CI20</accession>
<dbReference type="InterPro" id="IPR000914">
    <property type="entry name" value="SBP_5_dom"/>
</dbReference>
<comment type="caution">
    <text evidence="5">The sequence shown here is derived from an EMBL/GenBank/DDBJ whole genome shotgun (WGS) entry which is preliminary data.</text>
</comment>
<gene>
    <name evidence="5" type="ORF">ACFFIZ_08625</name>
</gene>
<feature type="domain" description="Solute-binding protein family 5" evidence="4">
    <location>
        <begin position="80"/>
        <end position="431"/>
    </location>
</feature>
<dbReference type="InterPro" id="IPR030678">
    <property type="entry name" value="Peptide/Ni-bd"/>
</dbReference>
<dbReference type="CDD" id="cd08491">
    <property type="entry name" value="PBP2_NikA_DppA_OppA_like_12"/>
    <property type="match status" value="1"/>
</dbReference>
<dbReference type="PIRSF" id="PIRSF002741">
    <property type="entry name" value="MppA"/>
    <property type="match status" value="1"/>
</dbReference>
<evidence type="ECO:0000313" key="5">
    <source>
        <dbReference type="EMBL" id="MFC0200382.1"/>
    </source>
</evidence>
<dbReference type="EMBL" id="JBHLWQ010000075">
    <property type="protein sequence ID" value="MFC0200382.1"/>
    <property type="molecule type" value="Genomic_DNA"/>
</dbReference>
<sequence>MTIASRSKPVTRHLLCCAAIGIGLSAGAVQAQDDRAITIALNEELDLIDPCMAAQSNIGRVILQNISETLTELNPADGSLSPRLATEWQEGENGTWTFKLREGVTFSDGTDFTAADVVHSINRTTSDQLICETGAKYFGGLDITAEAVDDHTVAITADPAQPILPLLMSTLTIVPEETPMGEYTRDPIGTGPYVLSEWNVGQNLILDRRDDYWGETPEVTRATYVFRSDDAVRAAMVQTGEADIAPLISEIDATNEATDFSYPNSETTYLRIDTMTAPLDDLRVRKALNLAVDREAFLGTLLPADTELATQIVVPTTAGTNDALTPPAYDPDQARQLLEEARADGVPVDTEIVLVGRTGLFANVTEVMEALTQMFEDVGFNIDLQMMDVAQWTEYYSKPFPDDGKPRIVAAMHDNNRGDPVFSMYFKYACGGLQSGTCDQDLDAMIASATAATGEERNELWSQTFQKVQEELVADVLLFHMVGFSRVAERLDFRPSIATNSELELAEIKFD</sequence>
<dbReference type="Proteomes" id="UP001589795">
    <property type="component" value="Unassembled WGS sequence"/>
</dbReference>
<comment type="similarity">
    <text evidence="2">Belongs to the bacterial solute-binding protein 5 family.</text>
</comment>
<evidence type="ECO:0000256" key="1">
    <source>
        <dbReference type="ARBA" id="ARBA00004418"/>
    </source>
</evidence>
<feature type="signal peptide" evidence="3">
    <location>
        <begin position="1"/>
        <end position="31"/>
    </location>
</feature>
<dbReference type="RefSeq" id="WP_265508095.1">
    <property type="nucleotide sequence ID" value="NZ_JAOTBE010000056.1"/>
</dbReference>
<evidence type="ECO:0000256" key="2">
    <source>
        <dbReference type="ARBA" id="ARBA00005695"/>
    </source>
</evidence>
<evidence type="ECO:0000313" key="6">
    <source>
        <dbReference type="Proteomes" id="UP001589795"/>
    </source>
</evidence>
<feature type="chain" id="PRO_5045455103" evidence="3">
    <location>
        <begin position="32"/>
        <end position="511"/>
    </location>
</feature>
<protein>
    <submittedName>
        <fullName evidence="5">ABC transporter substrate-binding protein</fullName>
    </submittedName>
</protein>
<organism evidence="5 6">
    <name type="scientific">Paracoccus rhizosphaerae</name>
    <dbReference type="NCBI Taxonomy" id="1133347"/>
    <lineage>
        <taxon>Bacteria</taxon>
        <taxon>Pseudomonadati</taxon>
        <taxon>Pseudomonadota</taxon>
        <taxon>Alphaproteobacteria</taxon>
        <taxon>Rhodobacterales</taxon>
        <taxon>Paracoccaceae</taxon>
        <taxon>Paracoccus</taxon>
    </lineage>
</organism>
<keyword evidence="6" id="KW-1185">Reference proteome</keyword>
<dbReference type="Gene3D" id="3.10.105.10">
    <property type="entry name" value="Dipeptide-binding Protein, Domain 3"/>
    <property type="match status" value="1"/>
</dbReference>
<proteinExistence type="inferred from homology"/>
<dbReference type="SUPFAM" id="SSF53850">
    <property type="entry name" value="Periplasmic binding protein-like II"/>
    <property type="match status" value="1"/>
</dbReference>